<dbReference type="SUPFAM" id="SSF143422">
    <property type="entry name" value="Transposase IS200-like"/>
    <property type="match status" value="1"/>
</dbReference>
<dbReference type="InterPro" id="IPR052715">
    <property type="entry name" value="RAYT_transposase"/>
</dbReference>
<dbReference type="GO" id="GO:0006313">
    <property type="term" value="P:DNA transposition"/>
    <property type="evidence" value="ECO:0007669"/>
    <property type="project" value="InterPro"/>
</dbReference>
<dbReference type="InterPro" id="IPR002686">
    <property type="entry name" value="Transposase_17"/>
</dbReference>
<evidence type="ECO:0000313" key="2">
    <source>
        <dbReference type="EMBL" id="VAX21761.1"/>
    </source>
</evidence>
<accession>A0A3B1C542</accession>
<sequence length="190" mass="22963">MLYRRNLPHLYFNDGMYFITYRLVNTIPLKMLSIIHSELKIIDNKKYERIIKKYDSVLDSGEYGKNYLHIKEVAEICRTTLQYPDGKDYKLICFTIMPNHVHLVFELLPGNKGISKIMQSIKRISARRANLFLQREGSFWQDESFDRWIRNEKELYFTIKYVLLNPVNARLVKEWNEWKYSYCNKNYLVL</sequence>
<gene>
    <name evidence="2" type="ORF">MNBD_IGNAVI01-2199</name>
</gene>
<dbReference type="GO" id="GO:0004803">
    <property type="term" value="F:transposase activity"/>
    <property type="evidence" value="ECO:0007669"/>
    <property type="project" value="InterPro"/>
</dbReference>
<feature type="domain" description="Transposase IS200-like" evidence="1">
    <location>
        <begin position="57"/>
        <end position="165"/>
    </location>
</feature>
<dbReference type="Pfam" id="PF01797">
    <property type="entry name" value="Y1_Tnp"/>
    <property type="match status" value="1"/>
</dbReference>
<proteinExistence type="predicted"/>
<dbReference type="PANTHER" id="PTHR36966:SF1">
    <property type="entry name" value="REP-ASSOCIATED TYROSINE TRANSPOSASE"/>
    <property type="match status" value="1"/>
</dbReference>
<dbReference type="Gene3D" id="3.30.70.1290">
    <property type="entry name" value="Transposase IS200-like"/>
    <property type="match status" value="1"/>
</dbReference>
<dbReference type="EMBL" id="UOGD01000204">
    <property type="protein sequence ID" value="VAX21761.1"/>
    <property type="molecule type" value="Genomic_DNA"/>
</dbReference>
<dbReference type="AlphaFoldDB" id="A0A3B1C542"/>
<organism evidence="2">
    <name type="scientific">hydrothermal vent metagenome</name>
    <dbReference type="NCBI Taxonomy" id="652676"/>
    <lineage>
        <taxon>unclassified sequences</taxon>
        <taxon>metagenomes</taxon>
        <taxon>ecological metagenomes</taxon>
    </lineage>
</organism>
<protein>
    <recommendedName>
        <fullName evidence="1">Transposase IS200-like domain-containing protein</fullName>
    </recommendedName>
</protein>
<name>A0A3B1C542_9ZZZZ</name>
<dbReference type="GO" id="GO:0043565">
    <property type="term" value="F:sequence-specific DNA binding"/>
    <property type="evidence" value="ECO:0007669"/>
    <property type="project" value="TreeGrafter"/>
</dbReference>
<dbReference type="InterPro" id="IPR036515">
    <property type="entry name" value="Transposase_17_sf"/>
</dbReference>
<dbReference type="PANTHER" id="PTHR36966">
    <property type="entry name" value="REP-ASSOCIATED TYROSINE TRANSPOSASE"/>
    <property type="match status" value="1"/>
</dbReference>
<reference evidence="2" key="1">
    <citation type="submission" date="2018-06" db="EMBL/GenBank/DDBJ databases">
        <authorList>
            <person name="Zhirakovskaya E."/>
        </authorList>
    </citation>
    <scope>NUCLEOTIDE SEQUENCE</scope>
</reference>
<evidence type="ECO:0000259" key="1">
    <source>
        <dbReference type="SMART" id="SM01321"/>
    </source>
</evidence>
<dbReference type="SMART" id="SM01321">
    <property type="entry name" value="Y1_Tnp"/>
    <property type="match status" value="1"/>
</dbReference>